<evidence type="ECO:0000313" key="2">
    <source>
        <dbReference type="Proteomes" id="UP000663889"/>
    </source>
</evidence>
<dbReference type="SUPFAM" id="SSF53098">
    <property type="entry name" value="Ribonuclease H-like"/>
    <property type="match status" value="1"/>
</dbReference>
<reference evidence="1" key="1">
    <citation type="submission" date="2021-02" db="EMBL/GenBank/DDBJ databases">
        <authorList>
            <person name="Nowell W R."/>
        </authorList>
    </citation>
    <scope>NUCLEOTIDE SEQUENCE</scope>
</reference>
<dbReference type="InterPro" id="IPR012337">
    <property type="entry name" value="RNaseH-like_sf"/>
</dbReference>
<accession>A0A814LZB0</accession>
<name>A0A814LZB0_9BILA</name>
<evidence type="ECO:0000313" key="1">
    <source>
        <dbReference type="EMBL" id="CAF1069748.1"/>
    </source>
</evidence>
<protein>
    <submittedName>
        <fullName evidence="1">Uncharacterized protein</fullName>
    </submittedName>
</protein>
<proteinExistence type="predicted"/>
<dbReference type="EMBL" id="CAJNOU010000705">
    <property type="protein sequence ID" value="CAF1069748.1"/>
    <property type="molecule type" value="Genomic_DNA"/>
</dbReference>
<gene>
    <name evidence="1" type="ORF">SEV965_LOCUS14294</name>
</gene>
<comment type="caution">
    <text evidence="1">The sequence shown here is derived from an EMBL/GenBank/DDBJ whole genome shotgun (WGS) entry which is preliminary data.</text>
</comment>
<dbReference type="PANTHER" id="PTHR46880:SF5">
    <property type="entry name" value="DUF4371 DOMAIN-CONTAINING PROTEIN"/>
    <property type="match status" value="1"/>
</dbReference>
<dbReference type="Proteomes" id="UP000663889">
    <property type="component" value="Unassembled WGS sequence"/>
</dbReference>
<dbReference type="AlphaFoldDB" id="A0A814LZB0"/>
<organism evidence="1 2">
    <name type="scientific">Rotaria sordida</name>
    <dbReference type="NCBI Taxonomy" id="392033"/>
    <lineage>
        <taxon>Eukaryota</taxon>
        <taxon>Metazoa</taxon>
        <taxon>Spiralia</taxon>
        <taxon>Gnathifera</taxon>
        <taxon>Rotifera</taxon>
        <taxon>Eurotatoria</taxon>
        <taxon>Bdelloidea</taxon>
        <taxon>Philodinida</taxon>
        <taxon>Philodinidae</taxon>
        <taxon>Rotaria</taxon>
    </lineage>
</organism>
<sequence>MATITVSMKIICPDCDKQMAKKNWKDHARQKHTMTEDTIKKKYEELLPSTSINHETNQIEIISTTSTNNVNFDSNECDYHLSQDNYEIVVKDKECSLNINSATTNSADTLSNYDQSSSSILIQTPVKTMLDVSNNIVTSIKGVRFINSHEMTIIQKQRSNHPDIPWNSNKNLPSAKPSSAWFSTDHPWLRAIRTDNQYGLLCVDCGEFASNEAAIKKSQGAFIVRPYWKLKHKGLEGIKEHKKSDLHRTCTDRRIASKIVSINGNIAGQLQCVNLDIQTRKYLTILTQTLWKIIKEEIALAKFKTLIQFLYQVQCPDIVNWFKISNVKERYWSWEAIAEWLQSIDKYVHYLQTSSIRKTRYINIIMDEARDITANEMLCLCLRYVEEDSGNIREEGFMFKPIMDGSGEGVFNIAREFIECLQQETNKELIITAQTYDGASSMRYQAQGHVRSRLSAWAIYIYCHSHLLNLSVQDAIEIYIYDIYDTVHSTLVFLRDSSVRLQVLYESQKLINSVVIALSTISQQKTSGSSHARRFAFELMKPEVVFQIHLMHDVLRPSLQFLRQIEKRGSCLDEFVTHVDAARNTIKQSIEIFDFNQVRKILNDVQKYLPTVEPTFRSTRSQIQTIATDFDEEQFRDTGKTFINHFLQSLDDRFNTEAQELIKNIAVLSSPFKFSAEELLQNSLIIQTDPPLLNYQQLKNDVFAFLTIVGNITSITSITQRLAQHGSEQCPEWYKLFQILATFGIGLNEAERTFSTLKRIKSWLRNGLSNSTLEILIKVSSLKVNLTDDAIKFIIDDFISNPQRAKRRNISVFTEYNNEMEFDEETV</sequence>
<dbReference type="PANTHER" id="PTHR46880">
    <property type="entry name" value="RAS-ASSOCIATING DOMAIN-CONTAINING PROTEIN"/>
    <property type="match status" value="1"/>
</dbReference>